<keyword evidence="12" id="KW-0547">Nucleotide-binding</keyword>
<dbReference type="RefSeq" id="WP_156567253.1">
    <property type="nucleotide sequence ID" value="NZ_CACRTZ010000037.1"/>
</dbReference>
<keyword evidence="14" id="KW-0135">Cellulose biosynthesis</keyword>
<evidence type="ECO:0000256" key="3">
    <source>
        <dbReference type="ARBA" id="ARBA00004665"/>
    </source>
</evidence>
<keyword evidence="9 23" id="KW-0808">Transferase</keyword>
<accession>A0A6N3HGU9</accession>
<dbReference type="PANTHER" id="PTHR45138">
    <property type="entry name" value="REGULATORY COMPONENTS OF SENSORY TRANSDUCTION SYSTEM"/>
    <property type="match status" value="1"/>
</dbReference>
<evidence type="ECO:0000256" key="4">
    <source>
        <dbReference type="ARBA" id="ARBA00005186"/>
    </source>
</evidence>
<dbReference type="UniPathway" id="UPA00599"/>
<comment type="subunit">
    <text evidence="5">Homodimer.</text>
</comment>
<organism evidence="23">
    <name type="scientific">Phytobacter massiliensis</name>
    <dbReference type="NCBI Taxonomy" id="1485952"/>
    <lineage>
        <taxon>Bacteria</taxon>
        <taxon>Pseudomonadati</taxon>
        <taxon>Pseudomonadota</taxon>
        <taxon>Gammaproteobacteria</taxon>
        <taxon>Enterobacterales</taxon>
        <taxon>Enterobacteriaceae</taxon>
        <taxon>Phytobacter</taxon>
    </lineage>
</organism>
<dbReference type="InterPro" id="IPR029787">
    <property type="entry name" value="Nucleotide_cyclase"/>
</dbReference>
<dbReference type="Pfam" id="PF17151">
    <property type="entry name" value="CHASE7"/>
    <property type="match status" value="1"/>
</dbReference>
<dbReference type="EC" id="2.7.7.65" evidence="6"/>
<keyword evidence="10 21" id="KW-0812">Transmembrane</keyword>
<dbReference type="CDD" id="cd01949">
    <property type="entry name" value="GGDEF"/>
    <property type="match status" value="1"/>
</dbReference>
<keyword evidence="17 21" id="KW-0472">Membrane</keyword>
<comment type="catalytic activity">
    <reaction evidence="19">
        <text>2 GTP = 3',3'-c-di-GMP + 2 diphosphate</text>
        <dbReference type="Rhea" id="RHEA:24898"/>
        <dbReference type="ChEBI" id="CHEBI:33019"/>
        <dbReference type="ChEBI" id="CHEBI:37565"/>
        <dbReference type="ChEBI" id="CHEBI:58805"/>
        <dbReference type="EC" id="2.7.7.65"/>
    </reaction>
</comment>
<dbReference type="GO" id="GO:0005886">
    <property type="term" value="C:plasma membrane"/>
    <property type="evidence" value="ECO:0007669"/>
    <property type="project" value="UniProtKB-SubCell"/>
</dbReference>
<protein>
    <recommendedName>
        <fullName evidence="6">diguanylate cyclase</fullName>
        <ecNumber evidence="6">2.7.7.65</ecNumber>
    </recommendedName>
    <alternativeName>
        <fullName evidence="18">Cellulose synthesis regulatory protein</fullName>
    </alternativeName>
</protein>
<comment type="cofactor">
    <cofactor evidence="1">
        <name>Mg(2+)</name>
        <dbReference type="ChEBI" id="CHEBI:18420"/>
    </cofactor>
</comment>
<evidence type="ECO:0000256" key="1">
    <source>
        <dbReference type="ARBA" id="ARBA00001946"/>
    </source>
</evidence>
<dbReference type="GO" id="GO:0043709">
    <property type="term" value="P:cell adhesion involved in single-species biofilm formation"/>
    <property type="evidence" value="ECO:0007669"/>
    <property type="project" value="TreeGrafter"/>
</dbReference>
<dbReference type="GO" id="GO:0005525">
    <property type="term" value="F:GTP binding"/>
    <property type="evidence" value="ECO:0007669"/>
    <property type="project" value="UniProtKB-KW"/>
</dbReference>
<comment type="function">
    <text evidence="20">Catalyzes the synthesis of cyclic-di-GMP (c-di-GMP) via the condensation of 2 GTP molecules. Cyclic-di-GMP is a second messenger which controls cell surface-associated traits in bacteria. Involved in the regulation of cellulose production.</text>
</comment>
<dbReference type="PANTHER" id="PTHR45138:SF16">
    <property type="entry name" value="DIGUANYLATE CYCLASE DGCQ-RELATED"/>
    <property type="match status" value="1"/>
</dbReference>
<dbReference type="GO" id="GO:0046872">
    <property type="term" value="F:metal ion binding"/>
    <property type="evidence" value="ECO:0007669"/>
    <property type="project" value="UniProtKB-KW"/>
</dbReference>
<dbReference type="InterPro" id="IPR043128">
    <property type="entry name" value="Rev_trsase/Diguanyl_cyclase"/>
</dbReference>
<evidence type="ECO:0000256" key="17">
    <source>
        <dbReference type="ARBA" id="ARBA00023136"/>
    </source>
</evidence>
<reference evidence="23" key="1">
    <citation type="submission" date="2019-11" db="EMBL/GenBank/DDBJ databases">
        <authorList>
            <person name="Feng L."/>
        </authorList>
    </citation>
    <scope>NUCLEOTIDE SEQUENCE</scope>
    <source>
        <strain evidence="23">EMassiliensisLFYP7</strain>
    </source>
</reference>
<evidence type="ECO:0000256" key="20">
    <source>
        <dbReference type="ARBA" id="ARBA00045634"/>
    </source>
</evidence>
<comment type="pathway">
    <text evidence="4">Glycan metabolism; bacterial cellulose biosynthesis.</text>
</comment>
<name>A0A6N3HGU9_9ENTR</name>
<evidence type="ECO:0000313" key="23">
    <source>
        <dbReference type="EMBL" id="VYU76035.1"/>
    </source>
</evidence>
<dbReference type="SUPFAM" id="SSF55073">
    <property type="entry name" value="Nucleotide cyclase"/>
    <property type="match status" value="1"/>
</dbReference>
<comment type="pathway">
    <text evidence="3">Purine metabolism; 3',5'-cyclic di-GMP biosynthesis.</text>
</comment>
<dbReference type="NCBIfam" id="TIGR00254">
    <property type="entry name" value="GGDEF"/>
    <property type="match status" value="1"/>
</dbReference>
<keyword evidence="11" id="KW-0479">Metal-binding</keyword>
<evidence type="ECO:0000256" key="13">
    <source>
        <dbReference type="ARBA" id="ARBA00022842"/>
    </source>
</evidence>
<feature type="transmembrane region" description="Helical" evidence="21">
    <location>
        <begin position="351"/>
        <end position="376"/>
    </location>
</feature>
<evidence type="ECO:0000256" key="10">
    <source>
        <dbReference type="ARBA" id="ARBA00022692"/>
    </source>
</evidence>
<evidence type="ECO:0000256" key="15">
    <source>
        <dbReference type="ARBA" id="ARBA00022989"/>
    </source>
</evidence>
<evidence type="ECO:0000256" key="18">
    <source>
        <dbReference type="ARBA" id="ARBA00031311"/>
    </source>
</evidence>
<feature type="transmembrane region" description="Helical" evidence="21">
    <location>
        <begin position="21"/>
        <end position="42"/>
    </location>
</feature>
<evidence type="ECO:0000256" key="8">
    <source>
        <dbReference type="ARBA" id="ARBA00022519"/>
    </source>
</evidence>
<evidence type="ECO:0000256" key="16">
    <source>
        <dbReference type="ARBA" id="ARBA00023134"/>
    </source>
</evidence>
<dbReference type="UniPathway" id="UPA00694"/>
<comment type="subcellular location">
    <subcellularLocation>
        <location evidence="2">Cell inner membrane</location>
        <topology evidence="2">Multi-pass membrane protein</topology>
    </subcellularLocation>
</comment>
<dbReference type="GO" id="GO:0030244">
    <property type="term" value="P:cellulose biosynthetic process"/>
    <property type="evidence" value="ECO:0007669"/>
    <property type="project" value="UniProtKB-KW"/>
</dbReference>
<evidence type="ECO:0000256" key="2">
    <source>
        <dbReference type="ARBA" id="ARBA00004429"/>
    </source>
</evidence>
<keyword evidence="15 21" id="KW-1133">Transmembrane helix</keyword>
<evidence type="ECO:0000256" key="21">
    <source>
        <dbReference type="SAM" id="Phobius"/>
    </source>
</evidence>
<evidence type="ECO:0000256" key="11">
    <source>
        <dbReference type="ARBA" id="ARBA00022723"/>
    </source>
</evidence>
<keyword evidence="13" id="KW-0460">Magnesium</keyword>
<keyword evidence="23" id="KW-0548">Nucleotidyltransferase</keyword>
<feature type="domain" description="GGDEF" evidence="22">
    <location>
        <begin position="424"/>
        <end position="559"/>
    </location>
</feature>
<keyword evidence="8" id="KW-0997">Cell inner membrane</keyword>
<dbReference type="AlphaFoldDB" id="A0A6N3HGU9"/>
<dbReference type="GO" id="GO:0052621">
    <property type="term" value="F:diguanylate cyclase activity"/>
    <property type="evidence" value="ECO:0007669"/>
    <property type="project" value="UniProtKB-EC"/>
</dbReference>
<evidence type="ECO:0000256" key="7">
    <source>
        <dbReference type="ARBA" id="ARBA00022475"/>
    </source>
</evidence>
<dbReference type="GO" id="GO:1902201">
    <property type="term" value="P:negative regulation of bacterial-type flagellum-dependent cell motility"/>
    <property type="evidence" value="ECO:0007669"/>
    <property type="project" value="TreeGrafter"/>
</dbReference>
<dbReference type="InterPro" id="IPR000160">
    <property type="entry name" value="GGDEF_dom"/>
</dbReference>
<keyword evidence="16" id="KW-0342">GTP-binding</keyword>
<gene>
    <name evidence="23" type="primary">yedQ</name>
    <name evidence="23" type="ORF">EMLFYP7_03968</name>
</gene>
<evidence type="ECO:0000256" key="9">
    <source>
        <dbReference type="ARBA" id="ARBA00022679"/>
    </source>
</evidence>
<evidence type="ECO:0000256" key="19">
    <source>
        <dbReference type="ARBA" id="ARBA00034247"/>
    </source>
</evidence>
<evidence type="ECO:0000256" key="12">
    <source>
        <dbReference type="ARBA" id="ARBA00022741"/>
    </source>
</evidence>
<proteinExistence type="predicted"/>
<dbReference type="InterPro" id="IPR033416">
    <property type="entry name" value="CHASE7"/>
</dbReference>
<sequence length="565" mass="63751">MREDEVVKSPLRRAFFKTRFNPARIVNLCFIVVLICSTVLTWREVRVMEGAWVASQRNALNNVANVVDRQLQVSVDRLLFFRNGMQEALRTPLGLAVLHSVQGEFEDDRAQPYWRIIRDTRRTLPLYGVSDALVSATPGLNRDIPLLHNELAAALELGYLFRLSESSAVVPRRAAYVSRAGFYMSTVAAQSSEEIIHRYNRMLARPWFTSQSERQNRARGVRWFSESVNGDALVTASVPLDYQRYWYGVLTMSFAVDTLYERLVETRQQDDSGEYQLYDAHFALLTRSTPPGVESQTFTPEQKASLQRAIRNSAAGGLRMGTRYINWEKLRHFDGALVRIQTLREGIRGDFGSISIALGILWLLFTTMLLVSWAVIRRMVSNMLSLQKTLQWQAWFDPLTRLLNRGALFERASLLTAEYGARKEPFSVIQLDLDHFKSINDRFGHQAGDRVLGHAAGLISKSIRAQDVAGRVGGEEFCILLPGATLAEAEQVAEKMRQRIAGKEILVRKGKSLRISASLGVSCSDESGSYAFDYLQSVADGRLYTAKRRGRNQVCSDDTSSMPNS</sequence>
<dbReference type="Gene3D" id="3.30.70.270">
    <property type="match status" value="1"/>
</dbReference>
<dbReference type="NCBIfam" id="NF011955">
    <property type="entry name" value="PRK15426.1"/>
    <property type="match status" value="1"/>
</dbReference>
<evidence type="ECO:0000259" key="22">
    <source>
        <dbReference type="PROSITE" id="PS50887"/>
    </source>
</evidence>
<keyword evidence="7" id="KW-1003">Cell membrane</keyword>
<dbReference type="FunFam" id="3.30.70.270:FF:000001">
    <property type="entry name" value="Diguanylate cyclase domain protein"/>
    <property type="match status" value="1"/>
</dbReference>
<dbReference type="Pfam" id="PF00990">
    <property type="entry name" value="GGDEF"/>
    <property type="match status" value="1"/>
</dbReference>
<dbReference type="SMART" id="SM00267">
    <property type="entry name" value="GGDEF"/>
    <property type="match status" value="1"/>
</dbReference>
<evidence type="ECO:0000256" key="5">
    <source>
        <dbReference type="ARBA" id="ARBA00011738"/>
    </source>
</evidence>
<dbReference type="PROSITE" id="PS50887">
    <property type="entry name" value="GGDEF"/>
    <property type="match status" value="1"/>
</dbReference>
<evidence type="ECO:0000256" key="14">
    <source>
        <dbReference type="ARBA" id="ARBA00022916"/>
    </source>
</evidence>
<evidence type="ECO:0000256" key="6">
    <source>
        <dbReference type="ARBA" id="ARBA00012528"/>
    </source>
</evidence>
<dbReference type="InterPro" id="IPR050469">
    <property type="entry name" value="Diguanylate_Cyclase"/>
</dbReference>
<dbReference type="EMBL" id="CACRTZ010000037">
    <property type="protein sequence ID" value="VYU76035.1"/>
    <property type="molecule type" value="Genomic_DNA"/>
</dbReference>